<proteinExistence type="predicted"/>
<evidence type="ECO:0000313" key="3">
    <source>
        <dbReference type="Proteomes" id="UP001054252"/>
    </source>
</evidence>
<comment type="caution">
    <text evidence="2">The sequence shown here is derived from an EMBL/GenBank/DDBJ whole genome shotgun (WGS) entry which is preliminary data.</text>
</comment>
<organism evidence="2 3">
    <name type="scientific">Rubroshorea leprosula</name>
    <dbReference type="NCBI Taxonomy" id="152421"/>
    <lineage>
        <taxon>Eukaryota</taxon>
        <taxon>Viridiplantae</taxon>
        <taxon>Streptophyta</taxon>
        <taxon>Embryophyta</taxon>
        <taxon>Tracheophyta</taxon>
        <taxon>Spermatophyta</taxon>
        <taxon>Magnoliopsida</taxon>
        <taxon>eudicotyledons</taxon>
        <taxon>Gunneridae</taxon>
        <taxon>Pentapetalae</taxon>
        <taxon>rosids</taxon>
        <taxon>malvids</taxon>
        <taxon>Malvales</taxon>
        <taxon>Dipterocarpaceae</taxon>
        <taxon>Rubroshorea</taxon>
    </lineage>
</organism>
<evidence type="ECO:0000256" key="1">
    <source>
        <dbReference type="SAM" id="MobiDB-lite"/>
    </source>
</evidence>
<dbReference type="AlphaFoldDB" id="A0AAV5I609"/>
<gene>
    <name evidence="2" type="ORF">SLEP1_g9797</name>
</gene>
<name>A0AAV5I609_9ROSI</name>
<keyword evidence="3" id="KW-1185">Reference proteome</keyword>
<feature type="compositionally biased region" description="Basic and acidic residues" evidence="1">
    <location>
        <begin position="53"/>
        <end position="78"/>
    </location>
</feature>
<protein>
    <submittedName>
        <fullName evidence="2">Uncharacterized protein</fullName>
    </submittedName>
</protein>
<feature type="compositionally biased region" description="Low complexity" evidence="1">
    <location>
        <begin position="301"/>
        <end position="313"/>
    </location>
</feature>
<feature type="compositionally biased region" description="Basic and acidic residues" evidence="1">
    <location>
        <begin position="138"/>
        <end position="148"/>
    </location>
</feature>
<accession>A0AAV5I609</accession>
<sequence length="441" mass="48608">MVRSCTRARFEACYRRGLSLVRDVVRAWWELSYEREIVTMASKGVEASDVLEEERGGRETRGDAWGRETEEKEQHVTLDSEEDGGGTIEPLEGKLEGAFNSFMANMGRAVEELKGCFARNGGRDKSRRTSSPCGGMEATRDGSGEWPKRKQGCFLCGGPHWTRECPRQDALNAIIRAGEDFSNRGEVNHMGKSEPVEAEDVASISHNLRQRQGSNAAKREEFGHTGEPKLEESRDVAQDAGDSRQQHDVDATETCGNLREGSRHSMRGALMRASRALVGESVMAREFEGRTSRSASVDMRAGASTSTSTGASGSAIGSVDWACEMRVLVLRHGVAITTLTHMRVEVQSWIVQDAAGLASGGVNIGAVAGTHGQAGSRRWHAWVQYGSRHIGARARAQTRARVRHGMPKRRARHELAASMPRSWHEVTVETCWSMQERPKKF</sequence>
<dbReference type="EMBL" id="BPVZ01000010">
    <property type="protein sequence ID" value="GKU96573.1"/>
    <property type="molecule type" value="Genomic_DNA"/>
</dbReference>
<feature type="region of interest" description="Disordered" evidence="1">
    <location>
        <begin position="120"/>
        <end position="149"/>
    </location>
</feature>
<reference evidence="2 3" key="1">
    <citation type="journal article" date="2021" name="Commun. Biol.">
        <title>The genome of Shorea leprosula (Dipterocarpaceae) highlights the ecological relevance of drought in aseasonal tropical rainforests.</title>
        <authorList>
            <person name="Ng K.K.S."/>
            <person name="Kobayashi M.J."/>
            <person name="Fawcett J.A."/>
            <person name="Hatakeyama M."/>
            <person name="Paape T."/>
            <person name="Ng C.H."/>
            <person name="Ang C.C."/>
            <person name="Tnah L.H."/>
            <person name="Lee C.T."/>
            <person name="Nishiyama T."/>
            <person name="Sese J."/>
            <person name="O'Brien M.J."/>
            <person name="Copetti D."/>
            <person name="Mohd Noor M.I."/>
            <person name="Ong R.C."/>
            <person name="Putra M."/>
            <person name="Sireger I.Z."/>
            <person name="Indrioko S."/>
            <person name="Kosugi Y."/>
            <person name="Izuno A."/>
            <person name="Isagi Y."/>
            <person name="Lee S.L."/>
            <person name="Shimizu K.K."/>
        </authorList>
    </citation>
    <scope>NUCLEOTIDE SEQUENCE [LARGE SCALE GENOMIC DNA]</scope>
    <source>
        <strain evidence="2">214</strain>
    </source>
</reference>
<feature type="region of interest" description="Disordered" evidence="1">
    <location>
        <begin position="49"/>
        <end position="87"/>
    </location>
</feature>
<dbReference type="Proteomes" id="UP001054252">
    <property type="component" value="Unassembled WGS sequence"/>
</dbReference>
<feature type="region of interest" description="Disordered" evidence="1">
    <location>
        <begin position="207"/>
        <end position="266"/>
    </location>
</feature>
<feature type="compositionally biased region" description="Basic and acidic residues" evidence="1">
    <location>
        <begin position="217"/>
        <end position="250"/>
    </location>
</feature>
<feature type="region of interest" description="Disordered" evidence="1">
    <location>
        <begin position="289"/>
        <end position="313"/>
    </location>
</feature>
<evidence type="ECO:0000313" key="2">
    <source>
        <dbReference type="EMBL" id="GKU96573.1"/>
    </source>
</evidence>